<evidence type="ECO:0000313" key="2">
    <source>
        <dbReference type="Proteomes" id="UP000185783"/>
    </source>
</evidence>
<gene>
    <name evidence="1" type="ORF">A3843_16835</name>
</gene>
<dbReference type="RefSeq" id="WP_051269265.1">
    <property type="nucleotide sequence ID" value="NZ_LVVZ01000032.1"/>
</dbReference>
<organism evidence="1 2">
    <name type="scientific">Pseudovibrio exalbescens</name>
    <dbReference type="NCBI Taxonomy" id="197461"/>
    <lineage>
        <taxon>Bacteria</taxon>
        <taxon>Pseudomonadati</taxon>
        <taxon>Pseudomonadota</taxon>
        <taxon>Alphaproteobacteria</taxon>
        <taxon>Hyphomicrobiales</taxon>
        <taxon>Stappiaceae</taxon>
        <taxon>Pseudovibrio</taxon>
    </lineage>
</organism>
<evidence type="ECO:0008006" key="3">
    <source>
        <dbReference type="Google" id="ProtNLM"/>
    </source>
</evidence>
<keyword evidence="2" id="KW-1185">Reference proteome</keyword>
<reference evidence="1 2" key="1">
    <citation type="submission" date="2016-03" db="EMBL/GenBank/DDBJ databases">
        <title>Genome sequence of Nesiotobacter sp. nov., a moderately halophilic alphaproteobacterium isolated from the Yellow Sea, China.</title>
        <authorList>
            <person name="Zhang G."/>
            <person name="Zhang R."/>
        </authorList>
    </citation>
    <scope>NUCLEOTIDE SEQUENCE [LARGE SCALE GENOMIC DNA]</scope>
    <source>
        <strain evidence="1 2">WB1-6</strain>
    </source>
</reference>
<accession>A0A1U7JDR8</accession>
<dbReference type="Proteomes" id="UP000185783">
    <property type="component" value="Unassembled WGS sequence"/>
</dbReference>
<dbReference type="AlphaFoldDB" id="A0A1U7JDR8"/>
<sequence>MPHPDPVSPQAYWQIGQLPRSAKPLLICDVDEVLLHFMRHLREFGAERGIGLHKPIYKLHDNLVELQTGRMLSRQECSHFIQACFDTIVSHQDAVDHAAEQLAALSAHVDIVILTNLPGDHNRHAREQTLRSHALPYPVITNTGPKGGAVAELAKTRRQAPIVFVDDSPLHLISAQKAAPQVTGLHFIADPELYQHAPDVDGVCLKSNCWVETGQQLKEIFGAA</sequence>
<dbReference type="EMBL" id="LVVZ01000032">
    <property type="protein sequence ID" value="OKL42834.1"/>
    <property type="molecule type" value="Genomic_DNA"/>
</dbReference>
<evidence type="ECO:0000313" key="1">
    <source>
        <dbReference type="EMBL" id="OKL42834.1"/>
    </source>
</evidence>
<dbReference type="InterPro" id="IPR036412">
    <property type="entry name" value="HAD-like_sf"/>
</dbReference>
<comment type="caution">
    <text evidence="1">The sequence shown here is derived from an EMBL/GenBank/DDBJ whole genome shotgun (WGS) entry which is preliminary data.</text>
</comment>
<name>A0A1U7JDR8_9HYPH</name>
<proteinExistence type="predicted"/>
<dbReference type="STRING" id="197461.A3843_16835"/>
<protein>
    <recommendedName>
        <fullName evidence="3">HAD family hydrolase</fullName>
    </recommendedName>
</protein>
<dbReference type="SUPFAM" id="SSF56784">
    <property type="entry name" value="HAD-like"/>
    <property type="match status" value="1"/>
</dbReference>